<sequence>MNKKWRRIAFTLSVFFICALALQTGKAMGIDPGSNQDPLVSKSYVDAQMKEVMDLIGGILSNTNSSPKGGSMTYEVVNVAAGQNLIGGKSAEIILRGGKGLAITSEMGGIQDITDGVDISGGQIIPKYHLLIIPRDDGRGVYAETDCVFMIRGEYEILP</sequence>
<feature type="signal peptide" evidence="1">
    <location>
        <begin position="1"/>
        <end position="29"/>
    </location>
</feature>
<dbReference type="RefSeq" id="WP_341875676.1">
    <property type="nucleotide sequence ID" value="NZ_CP121687.1"/>
</dbReference>
<accession>A0ABZ2Y0B0</accession>
<keyword evidence="3" id="KW-1185">Reference proteome</keyword>
<proteinExistence type="predicted"/>
<dbReference type="EMBL" id="CP121687">
    <property type="protein sequence ID" value="WZL68669.1"/>
    <property type="molecule type" value="Genomic_DNA"/>
</dbReference>
<evidence type="ECO:0000256" key="1">
    <source>
        <dbReference type="SAM" id="SignalP"/>
    </source>
</evidence>
<name>A0ABZ2Y0B0_9FIRM</name>
<keyword evidence="1" id="KW-0732">Signal</keyword>
<evidence type="ECO:0000313" key="3">
    <source>
        <dbReference type="Proteomes" id="UP001486565"/>
    </source>
</evidence>
<evidence type="ECO:0000313" key="2">
    <source>
        <dbReference type="EMBL" id="WZL68669.1"/>
    </source>
</evidence>
<reference evidence="2 3" key="1">
    <citation type="submission" date="2023-03" db="EMBL/GenBank/DDBJ databases">
        <title>Novel Species.</title>
        <authorList>
            <person name="Ma S."/>
        </authorList>
    </citation>
    <scope>NUCLEOTIDE SEQUENCE [LARGE SCALE GENOMIC DNA]</scope>
    <source>
        <strain evidence="2 3">LIND6LT2</strain>
    </source>
</reference>
<gene>
    <name evidence="2" type="ORF">QBE51_07465</name>
</gene>
<dbReference type="Proteomes" id="UP001486565">
    <property type="component" value="Chromosome"/>
</dbReference>
<protein>
    <submittedName>
        <fullName evidence="2">Uncharacterized protein</fullName>
    </submittedName>
</protein>
<organism evidence="2 3">
    <name type="scientific">Defluviitalea saccharophila</name>
    <dbReference type="NCBI Taxonomy" id="879970"/>
    <lineage>
        <taxon>Bacteria</taxon>
        <taxon>Bacillati</taxon>
        <taxon>Bacillota</taxon>
        <taxon>Clostridia</taxon>
        <taxon>Lachnospirales</taxon>
        <taxon>Defluviitaleaceae</taxon>
        <taxon>Defluviitalea</taxon>
    </lineage>
</organism>
<feature type="chain" id="PRO_5047471963" evidence="1">
    <location>
        <begin position="30"/>
        <end position="159"/>
    </location>
</feature>